<dbReference type="EMBL" id="CAJNOM010000041">
    <property type="protein sequence ID" value="CAF0895390.1"/>
    <property type="molecule type" value="Genomic_DNA"/>
</dbReference>
<dbReference type="OrthoDB" id="10129735at2759"/>
<name>A0A813ZAX5_9BILA</name>
<reference evidence="1" key="1">
    <citation type="submission" date="2021-02" db="EMBL/GenBank/DDBJ databases">
        <authorList>
            <person name="Nowell W R."/>
        </authorList>
    </citation>
    <scope>NUCLEOTIDE SEQUENCE</scope>
</reference>
<keyword evidence="2" id="KW-1185">Reference proteome</keyword>
<dbReference type="Proteomes" id="UP000663832">
    <property type="component" value="Unassembled WGS sequence"/>
</dbReference>
<gene>
    <name evidence="1" type="ORF">QVE165_LOCUS9178</name>
</gene>
<evidence type="ECO:0000313" key="1">
    <source>
        <dbReference type="EMBL" id="CAF0895390.1"/>
    </source>
</evidence>
<protein>
    <submittedName>
        <fullName evidence="1">Uncharacterized protein</fullName>
    </submittedName>
</protein>
<accession>A0A813ZAX5</accession>
<dbReference type="AlphaFoldDB" id="A0A813ZAX5"/>
<proteinExistence type="predicted"/>
<organism evidence="1 2">
    <name type="scientific">Adineta steineri</name>
    <dbReference type="NCBI Taxonomy" id="433720"/>
    <lineage>
        <taxon>Eukaryota</taxon>
        <taxon>Metazoa</taxon>
        <taxon>Spiralia</taxon>
        <taxon>Gnathifera</taxon>
        <taxon>Rotifera</taxon>
        <taxon>Eurotatoria</taxon>
        <taxon>Bdelloidea</taxon>
        <taxon>Adinetida</taxon>
        <taxon>Adinetidae</taxon>
        <taxon>Adineta</taxon>
    </lineage>
</organism>
<evidence type="ECO:0000313" key="2">
    <source>
        <dbReference type="Proteomes" id="UP000663832"/>
    </source>
</evidence>
<sequence length="141" mass="15901">MIKADIESFGLLDASVAKILEIQMDTEHDRRQHELNTKAKINISEGNLITAKNTADTNLITAHKQAEGHKSMIEQETVVLSEQLKNDYNLVVQYLLGSRIFDKLQTIANGKNSLTYSVNNQTVDIHRLKSLADLQKQIQNN</sequence>
<comment type="caution">
    <text evidence="1">The sequence shown here is derived from an EMBL/GenBank/DDBJ whole genome shotgun (WGS) entry which is preliminary data.</text>
</comment>